<feature type="signal peptide" evidence="2">
    <location>
        <begin position="1"/>
        <end position="25"/>
    </location>
</feature>
<dbReference type="Proteomes" id="UP000298416">
    <property type="component" value="Unassembled WGS sequence"/>
</dbReference>
<protein>
    <recommendedName>
        <fullName evidence="5">Polyvinyl alcohol dehydrogenase (Cytochrome)</fullName>
    </recommendedName>
</protein>
<dbReference type="InterPro" id="IPR011047">
    <property type="entry name" value="Quinoprotein_ADH-like_sf"/>
</dbReference>
<organism evidence="3">
    <name type="scientific">Salvia splendens</name>
    <name type="common">Scarlet sage</name>
    <dbReference type="NCBI Taxonomy" id="180675"/>
    <lineage>
        <taxon>Eukaryota</taxon>
        <taxon>Viridiplantae</taxon>
        <taxon>Streptophyta</taxon>
        <taxon>Embryophyta</taxon>
        <taxon>Tracheophyta</taxon>
        <taxon>Spermatophyta</taxon>
        <taxon>Magnoliopsida</taxon>
        <taxon>eudicotyledons</taxon>
        <taxon>Gunneridae</taxon>
        <taxon>Pentapetalae</taxon>
        <taxon>asterids</taxon>
        <taxon>lamiids</taxon>
        <taxon>Lamiales</taxon>
        <taxon>Lamiaceae</taxon>
        <taxon>Nepetoideae</taxon>
        <taxon>Mentheae</taxon>
        <taxon>Salviinae</taxon>
        <taxon>Salvia</taxon>
        <taxon>Salvia subgen. Calosphace</taxon>
        <taxon>core Calosphace</taxon>
    </lineage>
</organism>
<evidence type="ECO:0000313" key="4">
    <source>
        <dbReference type="Proteomes" id="UP000298416"/>
    </source>
</evidence>
<dbReference type="Gene3D" id="2.140.10.10">
    <property type="entry name" value="Quinoprotein alcohol dehydrogenase-like superfamily"/>
    <property type="match status" value="1"/>
</dbReference>
<feature type="chain" id="PRO_5036489169" description="Polyvinyl alcohol dehydrogenase (Cytochrome)" evidence="2">
    <location>
        <begin position="26"/>
        <end position="308"/>
    </location>
</feature>
<dbReference type="PANTHER" id="PTHR32303">
    <property type="entry name" value="QUINOPROTEIN ALCOHOL DEHYDROGENASE (CYTOCHROME C)"/>
    <property type="match status" value="1"/>
</dbReference>
<feature type="compositionally biased region" description="Basic and acidic residues" evidence="1">
    <location>
        <begin position="257"/>
        <end position="269"/>
    </location>
</feature>
<evidence type="ECO:0008006" key="5">
    <source>
        <dbReference type="Google" id="ProtNLM"/>
    </source>
</evidence>
<accession>A0A8X8Y4S8</accession>
<comment type="caution">
    <text evidence="3">The sequence shown here is derived from an EMBL/GenBank/DDBJ whole genome shotgun (WGS) entry which is preliminary data.</text>
</comment>
<dbReference type="AlphaFoldDB" id="A0A8X8Y4S8"/>
<dbReference type="InterPro" id="IPR018391">
    <property type="entry name" value="PQQ_b-propeller_rpt"/>
</dbReference>
<name>A0A8X8Y4S8_SALSN</name>
<feature type="region of interest" description="Disordered" evidence="1">
    <location>
        <begin position="244"/>
        <end position="308"/>
    </location>
</feature>
<evidence type="ECO:0000256" key="2">
    <source>
        <dbReference type="SAM" id="SignalP"/>
    </source>
</evidence>
<evidence type="ECO:0000256" key="1">
    <source>
        <dbReference type="SAM" id="MobiDB-lite"/>
    </source>
</evidence>
<proteinExistence type="predicted"/>
<reference evidence="3" key="1">
    <citation type="submission" date="2018-01" db="EMBL/GenBank/DDBJ databases">
        <authorList>
            <person name="Mao J.F."/>
        </authorList>
    </citation>
    <scope>NUCLEOTIDE SEQUENCE</scope>
    <source>
        <strain evidence="3">Huo1</strain>
        <tissue evidence="3">Leaf</tissue>
    </source>
</reference>
<feature type="compositionally biased region" description="Acidic residues" evidence="1">
    <location>
        <begin position="270"/>
        <end position="282"/>
    </location>
</feature>
<evidence type="ECO:0000313" key="3">
    <source>
        <dbReference type="EMBL" id="KAG6426300.1"/>
    </source>
</evidence>
<sequence>MANHGSNAIFVLALFFISFVDTSTAEWLTHGRDISNKRSEIGGTINPISVRLGLLRQRWEFLAGFDITATPSAANGVVYFPSWNGNLYAVNAANGALIWQRNIGQLTELPPTGTYVNVAVDACGGRRSPHYWHLWPGLCCRCHALGRNICLVYPGRSRPLEPCHGVWNSLQRVYLRLYCFSGFYVGVSSLEVTLPAERCCTFRGSLVKIDVNSGKILWQTYTLPDNGGKLGGYAGAGIWGSSPSIDDTSTVSSTSRETAKGQEEAHRESDEGEEDASAEESEGSSSRESSPELPKRISRRPAKLDDYV</sequence>
<gene>
    <name evidence="3" type="ORF">SASPL_110522</name>
</gene>
<keyword evidence="2" id="KW-0732">Signal</keyword>
<dbReference type="SUPFAM" id="SSF50998">
    <property type="entry name" value="Quinoprotein alcohol dehydrogenase-like"/>
    <property type="match status" value="1"/>
</dbReference>
<keyword evidence="4" id="KW-1185">Reference proteome</keyword>
<dbReference type="PANTHER" id="PTHR32303:SF18">
    <property type="entry name" value="POLYVINYLALCOHOL DEHYDROGENASE-LIKE"/>
    <property type="match status" value="1"/>
</dbReference>
<reference evidence="3" key="2">
    <citation type="submission" date="2020-08" db="EMBL/GenBank/DDBJ databases">
        <title>Plant Genome Project.</title>
        <authorList>
            <person name="Zhang R.-G."/>
        </authorList>
    </citation>
    <scope>NUCLEOTIDE SEQUENCE</scope>
    <source>
        <strain evidence="3">Huo1</strain>
        <tissue evidence="3">Leaf</tissue>
    </source>
</reference>
<dbReference type="EMBL" id="PNBA02000004">
    <property type="protein sequence ID" value="KAG6426300.1"/>
    <property type="molecule type" value="Genomic_DNA"/>
</dbReference>
<feature type="compositionally biased region" description="Low complexity" evidence="1">
    <location>
        <begin position="244"/>
        <end position="255"/>
    </location>
</feature>
<dbReference type="SMART" id="SM00564">
    <property type="entry name" value="PQQ"/>
    <property type="match status" value="2"/>
</dbReference>